<organism evidence="4 5">
    <name type="scientific">Eilatimonas milleporae</name>
    <dbReference type="NCBI Taxonomy" id="911205"/>
    <lineage>
        <taxon>Bacteria</taxon>
        <taxon>Pseudomonadati</taxon>
        <taxon>Pseudomonadota</taxon>
        <taxon>Alphaproteobacteria</taxon>
        <taxon>Kordiimonadales</taxon>
        <taxon>Kordiimonadaceae</taxon>
        <taxon>Eilatimonas</taxon>
    </lineage>
</organism>
<dbReference type="PANTHER" id="PTHR31438:SF1">
    <property type="entry name" value="LYSINE N-ACYLTRANSFERASE C17G9.06C-RELATED"/>
    <property type="match status" value="1"/>
</dbReference>
<dbReference type="GO" id="GO:0019290">
    <property type="term" value="P:siderophore biosynthetic process"/>
    <property type="evidence" value="ECO:0007669"/>
    <property type="project" value="InterPro"/>
</dbReference>
<evidence type="ECO:0000256" key="1">
    <source>
        <dbReference type="ARBA" id="ARBA00004924"/>
    </source>
</evidence>
<comment type="pathway">
    <text evidence="1">Siderophore biosynthesis.</text>
</comment>
<dbReference type="AlphaFoldDB" id="A0A3M0CT38"/>
<dbReference type="EMBL" id="REFR01000009">
    <property type="protein sequence ID" value="RMB12095.1"/>
    <property type="molecule type" value="Genomic_DNA"/>
</dbReference>
<gene>
    <name evidence="4" type="ORF">BXY39_0585</name>
</gene>
<evidence type="ECO:0000313" key="4">
    <source>
        <dbReference type="EMBL" id="RMB12095.1"/>
    </source>
</evidence>
<sequence length="226" mass="26321">MSISTIPSHTSKKDERTIMPDSSRIPHQADHPIRPPQPRGQVYSRADAIVGQTFSMRVIDPVADLDLFHGWMNQPRVDIHWDLAGSREDHADYLRRQAEDPHIYGLISAFDGEDTGYFEAYWAKEDRLGPYYDAEDYDRGWHGLIGNPKMLGRHRTLCAFRSISHYLFLDEPRTRRIVGEPNAAHPHMIRYGEMVGYRKVKEFDFPHKRAALLICEREEFFRHAGF</sequence>
<accession>A0A3M0CT38</accession>
<proteinExistence type="predicted"/>
<feature type="domain" description="Acyltransferase MbtK/IucB-like conserved" evidence="3">
    <location>
        <begin position="57"/>
        <end position="104"/>
    </location>
</feature>
<keyword evidence="4" id="KW-0808">Transferase</keyword>
<feature type="region of interest" description="Disordered" evidence="2">
    <location>
        <begin position="1"/>
        <end position="40"/>
    </location>
</feature>
<evidence type="ECO:0000313" key="5">
    <source>
        <dbReference type="Proteomes" id="UP000271227"/>
    </source>
</evidence>
<dbReference type="InterPro" id="IPR016181">
    <property type="entry name" value="Acyl_CoA_acyltransferase"/>
</dbReference>
<dbReference type="InterPro" id="IPR019432">
    <property type="entry name" value="Acyltransferase_MbtK/IucB-like"/>
</dbReference>
<dbReference type="Proteomes" id="UP000271227">
    <property type="component" value="Unassembled WGS sequence"/>
</dbReference>
<reference evidence="4 5" key="1">
    <citation type="submission" date="2018-10" db="EMBL/GenBank/DDBJ databases">
        <title>Genomic Encyclopedia of Archaeal and Bacterial Type Strains, Phase II (KMG-II): from individual species to whole genera.</title>
        <authorList>
            <person name="Goeker M."/>
        </authorList>
    </citation>
    <scope>NUCLEOTIDE SEQUENCE [LARGE SCALE GENOMIC DNA]</scope>
    <source>
        <strain evidence="4 5">DSM 25217</strain>
    </source>
</reference>
<name>A0A3M0CT38_9PROT</name>
<dbReference type="SMART" id="SM01006">
    <property type="entry name" value="AlcB"/>
    <property type="match status" value="1"/>
</dbReference>
<dbReference type="GO" id="GO:0016410">
    <property type="term" value="F:N-acyltransferase activity"/>
    <property type="evidence" value="ECO:0007669"/>
    <property type="project" value="TreeGrafter"/>
</dbReference>
<comment type="caution">
    <text evidence="4">The sequence shown here is derived from an EMBL/GenBank/DDBJ whole genome shotgun (WGS) entry which is preliminary data.</text>
</comment>
<dbReference type="SUPFAM" id="SSF55729">
    <property type="entry name" value="Acyl-CoA N-acyltransferases (Nat)"/>
    <property type="match status" value="1"/>
</dbReference>
<protein>
    <submittedName>
        <fullName evidence="4">RimJ/RimL family protein N-acetyltransferase</fullName>
    </submittedName>
</protein>
<evidence type="ECO:0000259" key="3">
    <source>
        <dbReference type="SMART" id="SM01006"/>
    </source>
</evidence>
<dbReference type="Pfam" id="PF13523">
    <property type="entry name" value="Acetyltransf_8"/>
    <property type="match status" value="1"/>
</dbReference>
<dbReference type="PANTHER" id="PTHR31438">
    <property type="entry name" value="LYSINE N-ACYLTRANSFERASE C17G9.06C-RELATED"/>
    <property type="match status" value="1"/>
</dbReference>
<dbReference type="InParanoid" id="A0A3M0CT38"/>
<dbReference type="Gene3D" id="3.40.630.30">
    <property type="match status" value="1"/>
</dbReference>
<keyword evidence="5" id="KW-1185">Reference proteome</keyword>
<evidence type="ECO:0000256" key="2">
    <source>
        <dbReference type="SAM" id="MobiDB-lite"/>
    </source>
</evidence>